<dbReference type="OrthoDB" id="3541280at2"/>
<dbReference type="AlphaFoldDB" id="A0A6I6DXV2"/>
<gene>
    <name evidence="1" type="ORF">D7D94_01270</name>
</gene>
<dbReference type="Pfam" id="PF04328">
    <property type="entry name" value="Sel_put"/>
    <property type="match status" value="1"/>
</dbReference>
<evidence type="ECO:0000313" key="1">
    <source>
        <dbReference type="EMBL" id="QGU26469.1"/>
    </source>
</evidence>
<reference evidence="1 2" key="1">
    <citation type="submission" date="2018-09" db="EMBL/GenBank/DDBJ databases">
        <title>Whole genome sequencing of Microbacterium oryzae strain MB-10T.</title>
        <authorList>
            <person name="Das S.K."/>
        </authorList>
    </citation>
    <scope>NUCLEOTIDE SEQUENCE [LARGE SCALE GENOMIC DNA]</scope>
    <source>
        <strain evidence="1 2">MB-10</strain>
    </source>
</reference>
<dbReference type="Proteomes" id="UP000422989">
    <property type="component" value="Chromosome"/>
</dbReference>
<dbReference type="KEGG" id="moj:D7D94_01270"/>
<evidence type="ECO:0000313" key="2">
    <source>
        <dbReference type="Proteomes" id="UP000422989"/>
    </source>
</evidence>
<dbReference type="EMBL" id="CP032550">
    <property type="protein sequence ID" value="QGU26469.1"/>
    <property type="molecule type" value="Genomic_DNA"/>
</dbReference>
<dbReference type="RefSeq" id="WP_156240864.1">
    <property type="nucleotide sequence ID" value="NZ_BAAAZL010000002.1"/>
</dbReference>
<sequence length="63" mass="7243">MRAVAAAWSVARRFLEGMTGQTRYAAYLAHERASHPDRTPLDERAFWREVYRAQDAEPGSRCC</sequence>
<name>A0A6I6DXV2_9MICO</name>
<proteinExistence type="predicted"/>
<keyword evidence="2" id="KW-1185">Reference proteome</keyword>
<dbReference type="InterPro" id="IPR007423">
    <property type="entry name" value="Sel_put"/>
</dbReference>
<protein>
    <submittedName>
        <fullName evidence="1">DUF466 domain-containing protein</fullName>
    </submittedName>
</protein>
<accession>A0A6I6DXV2</accession>
<organism evidence="1 2">
    <name type="scientific">Microbacterium oryzae</name>
    <dbReference type="NCBI Taxonomy" id="743009"/>
    <lineage>
        <taxon>Bacteria</taxon>
        <taxon>Bacillati</taxon>
        <taxon>Actinomycetota</taxon>
        <taxon>Actinomycetes</taxon>
        <taxon>Micrococcales</taxon>
        <taxon>Microbacteriaceae</taxon>
        <taxon>Microbacterium</taxon>
    </lineage>
</organism>